<evidence type="ECO:0000256" key="7">
    <source>
        <dbReference type="SAM" id="Coils"/>
    </source>
</evidence>
<dbReference type="InterPro" id="IPR018464">
    <property type="entry name" value="CENP-O"/>
</dbReference>
<evidence type="ECO:0000256" key="8">
    <source>
        <dbReference type="SAM" id="MobiDB-lite"/>
    </source>
</evidence>
<evidence type="ECO:0000256" key="4">
    <source>
        <dbReference type="ARBA" id="ARBA00022454"/>
    </source>
</evidence>
<name>A0A316VW09_9BASI</name>
<feature type="compositionally biased region" description="Basic and acidic residues" evidence="8">
    <location>
        <begin position="332"/>
        <end position="348"/>
    </location>
</feature>
<dbReference type="OrthoDB" id="514248at2759"/>
<dbReference type="GO" id="GO:0031511">
    <property type="term" value="C:Mis6-Sim4 complex"/>
    <property type="evidence" value="ECO:0007669"/>
    <property type="project" value="TreeGrafter"/>
</dbReference>
<sequence>MTSVAPSQAPSSSPFADAAASVSRLSSSAGPSSGPSASLEGLRMKLASLKAQRASLRLELESVKSAPIPTSSLGKKDSPEEQSLAEQLAQAEESLVLCRTLGWTCFLVDLSPGRRAKSLTGGGHVGIGARMEAFVNGRFHSPHYLLFGRTPPPVEARITSSTIESSSRSSGAQVSSAAGPFRLLRHTLPSCIPLAQLVDEFLPTSSAPPQDEDELMQGWNLVGSLNAIGGGIDTFLSAVHAYLQAFVSRRQAFASVSAQEDLDGDYYPPEGYASASYTSLRLEAVIDEKDADALAVESALGVAGEQESAKRSRPTAPSRHVRVDIRLTPLSDRLEKQQDHPPKHAGDTAEATLRDASHGVGGSISVFIVDPTASRSLRAQRRADLEALFFKREDDEDADTGSRDAPGFDQAFHQVLRTIRAEIN</sequence>
<keyword evidence="4" id="KW-0158">Chromosome</keyword>
<keyword evidence="7" id="KW-0175">Coiled coil</keyword>
<protein>
    <submittedName>
        <fullName evidence="9">Uncharacterized protein</fullName>
    </submittedName>
</protein>
<dbReference type="AlphaFoldDB" id="A0A316VW09"/>
<reference evidence="9 10" key="1">
    <citation type="journal article" date="2018" name="Mol. Biol. Evol.">
        <title>Broad Genomic Sampling Reveals a Smut Pathogenic Ancestry of the Fungal Clade Ustilaginomycotina.</title>
        <authorList>
            <person name="Kijpornyongpan T."/>
            <person name="Mondo S.J."/>
            <person name="Barry K."/>
            <person name="Sandor L."/>
            <person name="Lee J."/>
            <person name="Lipzen A."/>
            <person name="Pangilinan J."/>
            <person name="LaButti K."/>
            <person name="Hainaut M."/>
            <person name="Henrissat B."/>
            <person name="Grigoriev I.V."/>
            <person name="Spatafora J.W."/>
            <person name="Aime M.C."/>
        </authorList>
    </citation>
    <scope>NUCLEOTIDE SEQUENCE [LARGE SCALE GENOMIC DNA]</scope>
    <source>
        <strain evidence="9 10">MCA 4658</strain>
    </source>
</reference>
<dbReference type="PANTHER" id="PTHR14582:SF1">
    <property type="entry name" value="CENTROMERE PROTEIN O"/>
    <property type="match status" value="1"/>
</dbReference>
<feature type="region of interest" description="Disordered" evidence="8">
    <location>
        <begin position="1"/>
        <end position="39"/>
    </location>
</feature>
<dbReference type="Pfam" id="PF09496">
    <property type="entry name" value="CENP-O"/>
    <property type="match status" value="1"/>
</dbReference>
<evidence type="ECO:0000256" key="2">
    <source>
        <dbReference type="ARBA" id="ARBA00004584"/>
    </source>
</evidence>
<evidence type="ECO:0000313" key="9">
    <source>
        <dbReference type="EMBL" id="PWN41680.1"/>
    </source>
</evidence>
<comment type="subcellular location">
    <subcellularLocation>
        <location evidence="2">Chromosome</location>
        <location evidence="2">Centromere</location>
    </subcellularLocation>
    <subcellularLocation>
        <location evidence="1">Nucleus</location>
    </subcellularLocation>
</comment>
<evidence type="ECO:0000256" key="1">
    <source>
        <dbReference type="ARBA" id="ARBA00004123"/>
    </source>
</evidence>
<feature type="region of interest" description="Disordered" evidence="8">
    <location>
        <begin position="302"/>
        <end position="348"/>
    </location>
</feature>
<comment type="similarity">
    <text evidence="3">Belongs to the CENP-O/MCM21 family.</text>
</comment>
<evidence type="ECO:0000313" key="10">
    <source>
        <dbReference type="Proteomes" id="UP000245783"/>
    </source>
</evidence>
<evidence type="ECO:0000256" key="6">
    <source>
        <dbReference type="ARBA" id="ARBA00023328"/>
    </source>
</evidence>
<dbReference type="Proteomes" id="UP000245783">
    <property type="component" value="Unassembled WGS sequence"/>
</dbReference>
<feature type="coiled-coil region" evidence="7">
    <location>
        <begin position="39"/>
        <end position="66"/>
    </location>
</feature>
<keyword evidence="10" id="KW-1185">Reference proteome</keyword>
<dbReference type="GeneID" id="37038939"/>
<dbReference type="EMBL" id="KZ819389">
    <property type="protein sequence ID" value="PWN41680.1"/>
    <property type="molecule type" value="Genomic_DNA"/>
</dbReference>
<dbReference type="RefSeq" id="XP_025368840.1">
    <property type="nucleotide sequence ID" value="XM_025517069.1"/>
</dbReference>
<evidence type="ECO:0000256" key="5">
    <source>
        <dbReference type="ARBA" id="ARBA00023242"/>
    </source>
</evidence>
<proteinExistence type="inferred from homology"/>
<organism evidence="9 10">
    <name type="scientific">Ceraceosorus guamensis</name>
    <dbReference type="NCBI Taxonomy" id="1522189"/>
    <lineage>
        <taxon>Eukaryota</taxon>
        <taxon>Fungi</taxon>
        <taxon>Dikarya</taxon>
        <taxon>Basidiomycota</taxon>
        <taxon>Ustilaginomycotina</taxon>
        <taxon>Exobasidiomycetes</taxon>
        <taxon>Ceraceosorales</taxon>
        <taxon>Ceraceosoraceae</taxon>
        <taxon>Ceraceosorus</taxon>
    </lineage>
</organism>
<gene>
    <name evidence="9" type="ORF">IE81DRAFT_367287</name>
</gene>
<keyword evidence="5" id="KW-0539">Nucleus</keyword>
<accession>A0A316VW09</accession>
<dbReference type="GO" id="GO:0005634">
    <property type="term" value="C:nucleus"/>
    <property type="evidence" value="ECO:0007669"/>
    <property type="project" value="UniProtKB-SubCell"/>
</dbReference>
<dbReference type="PANTHER" id="PTHR14582">
    <property type="entry name" value="INNER KINETOCHORE SUBUNIT MAL2"/>
    <property type="match status" value="1"/>
</dbReference>
<dbReference type="STRING" id="1522189.A0A316VW09"/>
<keyword evidence="6" id="KW-0137">Centromere</keyword>
<dbReference type="InParanoid" id="A0A316VW09"/>
<evidence type="ECO:0000256" key="3">
    <source>
        <dbReference type="ARBA" id="ARBA00007321"/>
    </source>
</evidence>